<dbReference type="EMBL" id="CP001669">
    <property type="protein sequence ID" value="AFZ79512.1"/>
    <property type="molecule type" value="Genomic_DNA"/>
</dbReference>
<organism evidence="1 2">
    <name type="scientific">Theileria equi strain WA</name>
    <dbReference type="NCBI Taxonomy" id="1537102"/>
    <lineage>
        <taxon>Eukaryota</taxon>
        <taxon>Sar</taxon>
        <taxon>Alveolata</taxon>
        <taxon>Apicomplexa</taxon>
        <taxon>Aconoidasida</taxon>
        <taxon>Piroplasmida</taxon>
        <taxon>Theileriidae</taxon>
        <taxon>Theileria</taxon>
    </lineage>
</organism>
<gene>
    <name evidence="1" type="ORF">BEWA_023610</name>
</gene>
<dbReference type="RefSeq" id="XP_004829178.1">
    <property type="nucleotide sequence ID" value="XM_004829121.1"/>
</dbReference>
<reference evidence="1 2" key="1">
    <citation type="journal article" date="2012" name="BMC Genomics">
        <title>Comparative genomic analysis and phylogenetic position of Theileria equi.</title>
        <authorList>
            <person name="Kappmeyer L.S."/>
            <person name="Thiagarajan M."/>
            <person name="Herndon D.R."/>
            <person name="Ramsay J.D."/>
            <person name="Caler E."/>
            <person name="Djikeng A."/>
            <person name="Gillespie J.J."/>
            <person name="Lau A.O."/>
            <person name="Roalson E.H."/>
            <person name="Silva J.C."/>
            <person name="Silva M.G."/>
            <person name="Suarez C.E."/>
            <person name="Ueti M.W."/>
            <person name="Nene V.M."/>
            <person name="Mealey R.H."/>
            <person name="Knowles D.P."/>
            <person name="Brayton K.A."/>
        </authorList>
    </citation>
    <scope>NUCLEOTIDE SEQUENCE [LARGE SCALE GENOMIC DNA]</scope>
    <source>
        <strain evidence="1 2">WA</strain>
    </source>
</reference>
<proteinExistence type="predicted"/>
<dbReference type="KEGG" id="beq:BEWA_023610"/>
<dbReference type="AlphaFoldDB" id="L0AV75"/>
<keyword evidence="2" id="KW-1185">Reference proteome</keyword>
<dbReference type="Proteomes" id="UP000031512">
    <property type="component" value="Chromosome 1"/>
</dbReference>
<evidence type="ECO:0000313" key="1">
    <source>
        <dbReference type="EMBL" id="AFZ79512.1"/>
    </source>
</evidence>
<evidence type="ECO:0000313" key="2">
    <source>
        <dbReference type="Proteomes" id="UP000031512"/>
    </source>
</evidence>
<sequence length="229" mass="25249">MADNERDNFLRELKKSVFDSHPGVEDQISGAFSAHDVVGDGFLPFSVVEALLRHYFTQSGLVEYIYPFLDSNDHLDTAVLAPFLQGTQLESLDEDTLLSCEDMKTLATLWLKKISEAYSQDALAGRKNAFNCVVSPPSQRQEPCSVLAPSDEFLDQDVEVVGPSPQEIVDSYVNSIMQEVQRNKSAGIVCYAYPAALTPNGACTSAGAVLPHRRPRAKREKTRLLFGCC</sequence>
<dbReference type="eggNOG" id="ENOG502SBAV">
    <property type="taxonomic scope" value="Eukaryota"/>
</dbReference>
<accession>L0AV75</accession>
<protein>
    <submittedName>
        <fullName evidence="1">Uncharacterized protein</fullName>
    </submittedName>
</protein>
<dbReference type="OrthoDB" id="341684at2759"/>
<dbReference type="VEuPathDB" id="PiroplasmaDB:BEWA_023610"/>
<dbReference type="GeneID" id="15806201"/>
<name>L0AV75_THEEQ</name>